<protein>
    <submittedName>
        <fullName evidence="1">Uncharacterized protein</fullName>
    </submittedName>
</protein>
<keyword evidence="2" id="KW-1185">Reference proteome</keyword>
<gene>
    <name evidence="1" type="ORF">ILYODFUR_035976</name>
</gene>
<comment type="caution">
    <text evidence="1">The sequence shown here is derived from an EMBL/GenBank/DDBJ whole genome shotgun (WGS) entry which is preliminary data.</text>
</comment>
<name>A0ABV0U1U9_9TELE</name>
<dbReference type="Proteomes" id="UP001482620">
    <property type="component" value="Unassembled WGS sequence"/>
</dbReference>
<proteinExistence type="predicted"/>
<evidence type="ECO:0000313" key="1">
    <source>
        <dbReference type="EMBL" id="MEQ2238706.1"/>
    </source>
</evidence>
<organism evidence="1 2">
    <name type="scientific">Ilyodon furcidens</name>
    <name type="common">goldbreast splitfin</name>
    <dbReference type="NCBI Taxonomy" id="33524"/>
    <lineage>
        <taxon>Eukaryota</taxon>
        <taxon>Metazoa</taxon>
        <taxon>Chordata</taxon>
        <taxon>Craniata</taxon>
        <taxon>Vertebrata</taxon>
        <taxon>Euteleostomi</taxon>
        <taxon>Actinopterygii</taxon>
        <taxon>Neopterygii</taxon>
        <taxon>Teleostei</taxon>
        <taxon>Neoteleostei</taxon>
        <taxon>Acanthomorphata</taxon>
        <taxon>Ovalentaria</taxon>
        <taxon>Atherinomorphae</taxon>
        <taxon>Cyprinodontiformes</taxon>
        <taxon>Goodeidae</taxon>
        <taxon>Ilyodon</taxon>
    </lineage>
</organism>
<dbReference type="EMBL" id="JAHRIQ010053440">
    <property type="protein sequence ID" value="MEQ2238706.1"/>
    <property type="molecule type" value="Genomic_DNA"/>
</dbReference>
<reference evidence="1 2" key="1">
    <citation type="submission" date="2021-06" db="EMBL/GenBank/DDBJ databases">
        <authorList>
            <person name="Palmer J.M."/>
        </authorList>
    </citation>
    <scope>NUCLEOTIDE SEQUENCE [LARGE SCALE GENOMIC DNA]</scope>
    <source>
        <strain evidence="2">if_2019</strain>
        <tissue evidence="1">Muscle</tissue>
    </source>
</reference>
<evidence type="ECO:0000313" key="2">
    <source>
        <dbReference type="Proteomes" id="UP001482620"/>
    </source>
</evidence>
<sequence>MFNPTISLELSLNDLKVLLLVSLRSFNKQTYSEQNQICFQDRISNPVLSGCQWVNQNCFSLRHFKTFGDPVSVGTQFWFVGLPGQGQMAGNGHHVLVLLSASSTL</sequence>
<accession>A0ABV0U1U9</accession>